<evidence type="ECO:0000313" key="4">
    <source>
        <dbReference type="Proteomes" id="UP000596145"/>
    </source>
</evidence>
<dbReference type="EC" id="2.7.7.7" evidence="3"/>
<reference evidence="3 4" key="1">
    <citation type="submission" date="2020-12" db="EMBL/GenBank/DDBJ databases">
        <title>FDA dAtabase for Regulatory Grade micrObial Sequences (FDA-ARGOS): Supporting development and validation of Infectious Disease Dx tests.</title>
        <authorList>
            <person name="Sproer C."/>
            <person name="Gronow S."/>
            <person name="Severitt S."/>
            <person name="Schroder I."/>
            <person name="Tallon L."/>
            <person name="Sadzewicz L."/>
            <person name="Zhao X."/>
            <person name="Boylan J."/>
            <person name="Ott S."/>
            <person name="Bowen H."/>
            <person name="Vavikolanu K."/>
            <person name="Mehta A."/>
            <person name="Aluvathingal J."/>
            <person name="Nadendla S."/>
            <person name="Lowell S."/>
            <person name="Myers T."/>
            <person name="Yan Y."/>
            <person name="Sichtig H."/>
        </authorList>
    </citation>
    <scope>NUCLEOTIDE SEQUENCE [LARGE SCALE GENOMIC DNA]</scope>
    <source>
        <strain evidence="3 4">FDAARGOS_1053</strain>
    </source>
</reference>
<gene>
    <name evidence="3" type="ORF">I6I10_01035</name>
</gene>
<dbReference type="SUPFAM" id="SSF52540">
    <property type="entry name" value="P-loop containing nucleoside triphosphate hydrolases"/>
    <property type="match status" value="1"/>
</dbReference>
<dbReference type="Pfam" id="PF13177">
    <property type="entry name" value="DNA_pol3_delta2"/>
    <property type="match status" value="1"/>
</dbReference>
<keyword evidence="3" id="KW-0808">Transferase</keyword>
<dbReference type="InterPro" id="IPR027417">
    <property type="entry name" value="P-loop_NTPase"/>
</dbReference>
<dbReference type="PANTHER" id="PTHR11669">
    <property type="entry name" value="REPLICATION FACTOR C / DNA POLYMERASE III GAMMA-TAU SUBUNIT"/>
    <property type="match status" value="1"/>
</dbReference>
<dbReference type="SMART" id="SM00382">
    <property type="entry name" value="AAA"/>
    <property type="match status" value="1"/>
</dbReference>
<keyword evidence="3" id="KW-0548">Nucleotidyltransferase</keyword>
<dbReference type="Gene3D" id="3.40.50.300">
    <property type="entry name" value="P-loop containing nucleotide triphosphate hydrolases"/>
    <property type="match status" value="1"/>
</dbReference>
<feature type="region of interest" description="Disordered" evidence="1">
    <location>
        <begin position="41"/>
        <end position="73"/>
    </location>
</feature>
<dbReference type="OrthoDB" id="9809531at2"/>
<proteinExistence type="predicted"/>
<evidence type="ECO:0000313" key="3">
    <source>
        <dbReference type="EMBL" id="QQB47620.1"/>
    </source>
</evidence>
<dbReference type="InterPro" id="IPR003593">
    <property type="entry name" value="AAA+_ATPase"/>
</dbReference>
<name>A0A7T4EHS0_9CORY</name>
<sequence>MTHAWLITGPPGSGRSTMARHFAAALLCTADVVGGSGACDDAGGSGARDDVGGSGVRDDADGSGVRDDADGSGACDGTPCGQCEGCRQALNGSHLDLTVVHPTELSISVEDMRAVIRGASRTPTVGAFRVVIIEDADRLTPAAGNSLLKTVEEPPERTVIILCAPSTDPEDMLQTLVSRCRHVYIPTPSFEEVAATVEASGVPHDQALLAAHATAGHIGRARHLAQDPTTQRRRARMLHLAELLFSGSDAYLEVTSLLSDVESDVKARIKELLDADLERTRLTLGAGGSGKGTGGVMRGTADILKKVEQKYKKQQTRELRDTIDQLLMDFIALFRDAIAQRAGAPLLHTDFAGDSQDLAARLSDAQLIATIDTIGRARERITRNVTPRTALFAMIGEIRLISR</sequence>
<accession>A0A7T4EHS0</accession>
<evidence type="ECO:0000259" key="2">
    <source>
        <dbReference type="SMART" id="SM00382"/>
    </source>
</evidence>
<dbReference type="InterPro" id="IPR050238">
    <property type="entry name" value="DNA_Rep/Repair_Clamp_Loader"/>
</dbReference>
<protein>
    <submittedName>
        <fullName evidence="3">DNA polymerase III subunit delta</fullName>
        <ecNumber evidence="3">2.7.7.7</ecNumber>
    </submittedName>
</protein>
<dbReference type="EMBL" id="CP066007">
    <property type="protein sequence ID" value="QQB47620.1"/>
    <property type="molecule type" value="Genomic_DNA"/>
</dbReference>
<dbReference type="AlphaFoldDB" id="A0A7T4EHS0"/>
<dbReference type="Proteomes" id="UP000596145">
    <property type="component" value="Chromosome"/>
</dbReference>
<feature type="domain" description="AAA+ ATPase" evidence="2">
    <location>
        <begin position="1"/>
        <end position="189"/>
    </location>
</feature>
<organism evidence="3 4">
    <name type="scientific">Corynebacterium glucuronolyticum</name>
    <dbReference type="NCBI Taxonomy" id="39791"/>
    <lineage>
        <taxon>Bacteria</taxon>
        <taxon>Bacillati</taxon>
        <taxon>Actinomycetota</taxon>
        <taxon>Actinomycetes</taxon>
        <taxon>Mycobacteriales</taxon>
        <taxon>Corynebacteriaceae</taxon>
        <taxon>Corynebacterium</taxon>
    </lineage>
</organism>
<dbReference type="NCBIfam" id="NF005926">
    <property type="entry name" value="PRK07940.1"/>
    <property type="match status" value="1"/>
</dbReference>
<dbReference type="PANTHER" id="PTHR11669:SF8">
    <property type="entry name" value="DNA POLYMERASE III SUBUNIT DELTA"/>
    <property type="match status" value="1"/>
</dbReference>
<dbReference type="GO" id="GO:0003887">
    <property type="term" value="F:DNA-directed DNA polymerase activity"/>
    <property type="evidence" value="ECO:0007669"/>
    <property type="project" value="UniProtKB-EC"/>
</dbReference>
<evidence type="ECO:0000256" key="1">
    <source>
        <dbReference type="SAM" id="MobiDB-lite"/>
    </source>
</evidence>
<feature type="compositionally biased region" description="Basic and acidic residues" evidence="1">
    <location>
        <begin position="47"/>
        <end position="69"/>
    </location>
</feature>
<dbReference type="GO" id="GO:0006261">
    <property type="term" value="P:DNA-templated DNA replication"/>
    <property type="evidence" value="ECO:0007669"/>
    <property type="project" value="TreeGrafter"/>
</dbReference>